<evidence type="ECO:0000313" key="3">
    <source>
        <dbReference type="Proteomes" id="UP000245591"/>
    </source>
</evidence>
<keyword evidence="3" id="KW-1185">Reference proteome</keyword>
<evidence type="ECO:0008006" key="4">
    <source>
        <dbReference type="Google" id="ProtNLM"/>
    </source>
</evidence>
<comment type="caution">
    <text evidence="2">The sequence shown here is derived from an EMBL/GenBank/DDBJ whole genome shotgun (WGS) entry which is preliminary data.</text>
</comment>
<evidence type="ECO:0000313" key="2">
    <source>
        <dbReference type="EMBL" id="PVZ97999.1"/>
    </source>
</evidence>
<feature type="non-terminal residue" evidence="2">
    <location>
        <position position="1"/>
    </location>
</feature>
<dbReference type="AlphaFoldDB" id="A0A2U1IYW5"/>
<dbReference type="EMBL" id="MBFU01000602">
    <property type="protein sequence ID" value="PVZ97999.1"/>
    <property type="molecule type" value="Genomic_DNA"/>
</dbReference>
<protein>
    <recommendedName>
        <fullName evidence="4">DDE-1 domain-containing protein</fullName>
    </recommendedName>
</protein>
<organism evidence="2 3">
    <name type="scientific">Smittium angustum</name>
    <dbReference type="NCBI Taxonomy" id="133377"/>
    <lineage>
        <taxon>Eukaryota</taxon>
        <taxon>Fungi</taxon>
        <taxon>Fungi incertae sedis</taxon>
        <taxon>Zoopagomycota</taxon>
        <taxon>Kickxellomycotina</taxon>
        <taxon>Harpellomycetes</taxon>
        <taxon>Harpellales</taxon>
        <taxon>Legeriomycetaceae</taxon>
        <taxon>Smittium</taxon>
    </lineage>
</organism>
<feature type="compositionally biased region" description="Polar residues" evidence="1">
    <location>
        <begin position="338"/>
        <end position="353"/>
    </location>
</feature>
<proteinExistence type="predicted"/>
<evidence type="ECO:0000256" key="1">
    <source>
        <dbReference type="SAM" id="MobiDB-lite"/>
    </source>
</evidence>
<feature type="compositionally biased region" description="Acidic residues" evidence="1">
    <location>
        <begin position="366"/>
        <end position="375"/>
    </location>
</feature>
<sequence>HDKEQVADDYTAEIDSGYINSSPVISQNEVCKPLTNTSNIDEHSDSSDSNPEYVLPLKKSNINLKKKPIPSPQQISFSDLMLKFSENSGFSRINTDLTKTISKIISKAMNEYYLINSYKQPWSESLFIATFNKFLHIFDNKTVTSSGLDRITLNSSWLSRFHNLNVPYLKSCFNSFPSNISSKSKSFKSQPYIYLNSENHFSRMLLSATSQYSKNNIFSVSVTGIFYRLSPNEILAKEMLEGDFCYMERLSTIMCVNASGTEKLPLWIVGAGVDVLSSFRSQIDITSTIESHKVKNATNGSGTSVPSEKKKGDGFFGSYDEDYNYYNSGLRKNKKAFSRSSGGSRNKNKSTTVLGDLKDTKNDQDIQNDDNEQDQPEEFENSFYLRYNCFSSVSFTMFIEWIEVSLILKDAPDIPYLDYPNLKNVKLLYAPPCTPALPTDSDLIYRTKLSYRQRYYDYLLSRFGVSISCDDVGCKQQFFNLYNKITPSLISVIDAAHMLSDAWILGSSPTYISYLFKNFELSTLKNLKLKSPALKNKITSISTEIESCKLGCDDHLWIHLENSINTLLMFFSKKQMNDTEIISKKGSEFFKEYEIEKYSQIKPN</sequence>
<reference evidence="2 3" key="1">
    <citation type="journal article" date="2018" name="MBio">
        <title>Comparative Genomics Reveals the Core Gene Toolbox for the Fungus-Insect Symbiosis.</title>
        <authorList>
            <person name="Wang Y."/>
            <person name="Stata M."/>
            <person name="Wang W."/>
            <person name="Stajich J.E."/>
            <person name="White M.M."/>
            <person name="Moncalvo J.M."/>
        </authorList>
    </citation>
    <scope>NUCLEOTIDE SEQUENCE [LARGE SCALE GENOMIC DNA]</scope>
    <source>
        <strain evidence="2 3">AUS-126-30</strain>
    </source>
</reference>
<feature type="region of interest" description="Disordered" evidence="1">
    <location>
        <begin position="336"/>
        <end position="375"/>
    </location>
</feature>
<accession>A0A2U1IYW5</accession>
<name>A0A2U1IYW5_SMIAN</name>
<dbReference type="Proteomes" id="UP000245591">
    <property type="component" value="Unassembled WGS sequence"/>
</dbReference>
<gene>
    <name evidence="2" type="ORF">BB558_006009</name>
</gene>